<evidence type="ECO:0000313" key="4">
    <source>
        <dbReference type="Proteomes" id="UP001202328"/>
    </source>
</evidence>
<comment type="caution">
    <text evidence="3">The sequence shown here is derived from an EMBL/GenBank/DDBJ whole genome shotgun (WGS) entry which is preliminary data.</text>
</comment>
<reference evidence="3" key="1">
    <citation type="submission" date="2022-04" db="EMBL/GenBank/DDBJ databases">
        <title>A functionally conserved STORR gene fusion in Papaver species that diverged 16.8 million years ago.</title>
        <authorList>
            <person name="Catania T."/>
        </authorList>
    </citation>
    <scope>NUCLEOTIDE SEQUENCE</scope>
    <source>
        <strain evidence="3">S-188037</strain>
    </source>
</reference>
<dbReference type="AlphaFoldDB" id="A0AAD4SI93"/>
<organism evidence="3 4">
    <name type="scientific">Papaver atlanticum</name>
    <dbReference type="NCBI Taxonomy" id="357466"/>
    <lineage>
        <taxon>Eukaryota</taxon>
        <taxon>Viridiplantae</taxon>
        <taxon>Streptophyta</taxon>
        <taxon>Embryophyta</taxon>
        <taxon>Tracheophyta</taxon>
        <taxon>Spermatophyta</taxon>
        <taxon>Magnoliopsida</taxon>
        <taxon>Ranunculales</taxon>
        <taxon>Papaveraceae</taxon>
        <taxon>Papaveroideae</taxon>
        <taxon>Papaver</taxon>
    </lineage>
</organism>
<sequence>MANTNYNVQFKGETIVTTVTNSSSLIDAVLDEFRSERFIGFAMKWNPNSDNKKVSTLQLCNGNRCIIIQLLHLDSIPNSLRNLLSGRSIKFVGVDIAEDIAKLDHDHGLKCWYGHELGFGVRSLAGVLIKELDSVNDHSDWSANILTKDQIEVAAMEASVYFTYGKVNLCDL</sequence>
<dbReference type="InterPro" id="IPR012337">
    <property type="entry name" value="RNaseH-like_sf"/>
</dbReference>
<dbReference type="GO" id="GO:0003676">
    <property type="term" value="F:nucleic acid binding"/>
    <property type="evidence" value="ECO:0007669"/>
    <property type="project" value="InterPro"/>
</dbReference>
<dbReference type="PANTHER" id="PTHR13620:SF121">
    <property type="entry name" value="EMB|CAB82946.1-RELATED"/>
    <property type="match status" value="1"/>
</dbReference>
<evidence type="ECO:0000256" key="2">
    <source>
        <dbReference type="ARBA" id="ARBA00022801"/>
    </source>
</evidence>
<dbReference type="SUPFAM" id="SSF53098">
    <property type="entry name" value="Ribonuclease H-like"/>
    <property type="match status" value="1"/>
</dbReference>
<evidence type="ECO:0000256" key="1">
    <source>
        <dbReference type="ARBA" id="ARBA00022722"/>
    </source>
</evidence>
<dbReference type="InterPro" id="IPR036397">
    <property type="entry name" value="RNaseH_sf"/>
</dbReference>
<gene>
    <name evidence="3" type="ORF">MKW98_029327</name>
</gene>
<dbReference type="PANTHER" id="PTHR13620">
    <property type="entry name" value="3-5 EXONUCLEASE"/>
    <property type="match status" value="1"/>
</dbReference>
<dbReference type="GO" id="GO:0005634">
    <property type="term" value="C:nucleus"/>
    <property type="evidence" value="ECO:0007669"/>
    <property type="project" value="TreeGrafter"/>
</dbReference>
<evidence type="ECO:0000313" key="3">
    <source>
        <dbReference type="EMBL" id="KAI3908777.1"/>
    </source>
</evidence>
<evidence type="ECO:0008006" key="5">
    <source>
        <dbReference type="Google" id="ProtNLM"/>
    </source>
</evidence>
<accession>A0AAD4SI93</accession>
<dbReference type="Gene3D" id="3.30.420.10">
    <property type="entry name" value="Ribonuclease H-like superfamily/Ribonuclease H"/>
    <property type="match status" value="1"/>
</dbReference>
<keyword evidence="4" id="KW-1185">Reference proteome</keyword>
<name>A0AAD4SI93_9MAGN</name>
<proteinExistence type="predicted"/>
<dbReference type="Proteomes" id="UP001202328">
    <property type="component" value="Unassembled WGS sequence"/>
</dbReference>
<dbReference type="GO" id="GO:0005737">
    <property type="term" value="C:cytoplasm"/>
    <property type="evidence" value="ECO:0007669"/>
    <property type="project" value="TreeGrafter"/>
</dbReference>
<keyword evidence="1" id="KW-0540">Nuclease</keyword>
<dbReference type="InterPro" id="IPR051132">
    <property type="entry name" value="3-5_Exonuclease_domain"/>
</dbReference>
<dbReference type="GO" id="GO:0008408">
    <property type="term" value="F:3'-5' exonuclease activity"/>
    <property type="evidence" value="ECO:0007669"/>
    <property type="project" value="TreeGrafter"/>
</dbReference>
<dbReference type="EMBL" id="JAJJMB010010439">
    <property type="protein sequence ID" value="KAI3908777.1"/>
    <property type="molecule type" value="Genomic_DNA"/>
</dbReference>
<keyword evidence="2" id="KW-0378">Hydrolase</keyword>
<dbReference type="CDD" id="cd06141">
    <property type="entry name" value="WRN_exo"/>
    <property type="match status" value="1"/>
</dbReference>
<protein>
    <recommendedName>
        <fullName evidence="5">3'-5' exonuclease domain-containing protein</fullName>
    </recommendedName>
</protein>